<dbReference type="EMBL" id="CP090163">
    <property type="protein sequence ID" value="UJO11665.1"/>
    <property type="molecule type" value="Genomic_DNA"/>
</dbReference>
<proteinExistence type="predicted"/>
<dbReference type="SUPFAM" id="SSF103473">
    <property type="entry name" value="MFS general substrate transporter"/>
    <property type="match status" value="1"/>
</dbReference>
<accession>A0A9Q8L6B9</accession>
<keyword evidence="4 5" id="KW-0472">Membrane</keyword>
<dbReference type="Pfam" id="PF07690">
    <property type="entry name" value="MFS_1"/>
    <property type="match status" value="1"/>
</dbReference>
<sequence>MADAAVGEAGQATSCIASKRDYRTRTMSIHREDEDSERSRLLPAQQVPTRPPLIRRNTLQSPRSIMVLLLVVVMLTSFGNQLRESPETRIFESVICYRYYESADPSKLNAGRNVVGPGAMGGVDEMWCKADAVQDDLAMLDGYQNFLDGFPALLLALPFGWAADRFGRWPFLFVGLIQIAVRAIWVQLVTWRWQAFDIRVTWFQSVFALLGGGDATISAYFFTAIADITPEQDRAAAFLRAGAANMAANLCMPPLSAALMTINPWIPAIMGTVLELLAVALFLVVPETLDYYRPVSSVESAGDGPEEAEQHPDHRPGVANLLKTQLIAIQSAISFLTTDWRVPALVLPFAAHILIANTGRLVLQYVSKRYALTFAKGTLLVTVRNGVTVLLLFIILPWLSKTVMRRYGLCIQKKDLYLARLSQVLLALGWVAVAASPNVVTATIALSIASFGGGAALLVRSFLTTLLPSHHIARVYSVISVIDTLGIMFGAPLLAGLFSEGLALGGGWVGLPFYFIGLLSAFFVAPLFVVGLRKGQGENGSTDEAGQ</sequence>
<feature type="transmembrane region" description="Helical" evidence="5">
    <location>
        <begin position="378"/>
        <end position="396"/>
    </location>
</feature>
<organism evidence="6 7">
    <name type="scientific">Passalora fulva</name>
    <name type="common">Tomato leaf mold</name>
    <name type="synonym">Cladosporium fulvum</name>
    <dbReference type="NCBI Taxonomy" id="5499"/>
    <lineage>
        <taxon>Eukaryota</taxon>
        <taxon>Fungi</taxon>
        <taxon>Dikarya</taxon>
        <taxon>Ascomycota</taxon>
        <taxon>Pezizomycotina</taxon>
        <taxon>Dothideomycetes</taxon>
        <taxon>Dothideomycetidae</taxon>
        <taxon>Mycosphaerellales</taxon>
        <taxon>Mycosphaerellaceae</taxon>
        <taxon>Fulvia</taxon>
    </lineage>
</organism>
<feature type="transmembrane region" description="Helical" evidence="5">
    <location>
        <begin position="475"/>
        <end position="499"/>
    </location>
</feature>
<dbReference type="Proteomes" id="UP000756132">
    <property type="component" value="Chromosome 1"/>
</dbReference>
<feature type="transmembrane region" description="Helical" evidence="5">
    <location>
        <begin position="169"/>
        <end position="190"/>
    </location>
</feature>
<feature type="transmembrane region" description="Helical" evidence="5">
    <location>
        <begin position="265"/>
        <end position="285"/>
    </location>
</feature>
<gene>
    <name evidence="6" type="ORF">CLAFUR5_00919</name>
</gene>
<feature type="transmembrane region" description="Helical" evidence="5">
    <location>
        <begin position="417"/>
        <end position="436"/>
    </location>
</feature>
<keyword evidence="2 5" id="KW-0812">Transmembrane</keyword>
<comment type="subcellular location">
    <subcellularLocation>
        <location evidence="1">Membrane</location>
        <topology evidence="1">Multi-pass membrane protein</topology>
    </subcellularLocation>
</comment>
<dbReference type="InterPro" id="IPR011701">
    <property type="entry name" value="MFS"/>
</dbReference>
<feature type="transmembrane region" description="Helical" evidence="5">
    <location>
        <begin position="511"/>
        <end position="532"/>
    </location>
</feature>
<dbReference type="GO" id="GO:0022857">
    <property type="term" value="F:transmembrane transporter activity"/>
    <property type="evidence" value="ECO:0007669"/>
    <property type="project" value="InterPro"/>
</dbReference>
<evidence type="ECO:0000256" key="4">
    <source>
        <dbReference type="ARBA" id="ARBA00023136"/>
    </source>
</evidence>
<dbReference type="PANTHER" id="PTHR23507">
    <property type="entry name" value="ZGC:174356"/>
    <property type="match status" value="1"/>
</dbReference>
<keyword evidence="3 5" id="KW-1133">Transmembrane helix</keyword>
<protein>
    <submittedName>
        <fullName evidence="6">Efflux pump ustT</fullName>
    </submittedName>
</protein>
<dbReference type="KEGG" id="ffu:CLAFUR5_00919"/>
<dbReference type="GeneID" id="71980797"/>
<evidence type="ECO:0000256" key="5">
    <source>
        <dbReference type="SAM" id="Phobius"/>
    </source>
</evidence>
<evidence type="ECO:0000313" key="6">
    <source>
        <dbReference type="EMBL" id="UJO11665.1"/>
    </source>
</evidence>
<dbReference type="PANTHER" id="PTHR23507:SF1">
    <property type="entry name" value="FI18259P1-RELATED"/>
    <property type="match status" value="1"/>
</dbReference>
<dbReference type="GO" id="GO:0016020">
    <property type="term" value="C:membrane"/>
    <property type="evidence" value="ECO:0007669"/>
    <property type="project" value="UniProtKB-SubCell"/>
</dbReference>
<evidence type="ECO:0000313" key="7">
    <source>
        <dbReference type="Proteomes" id="UP000756132"/>
    </source>
</evidence>
<evidence type="ECO:0000256" key="2">
    <source>
        <dbReference type="ARBA" id="ARBA00022692"/>
    </source>
</evidence>
<name>A0A9Q8L6B9_PASFU</name>
<keyword evidence="7" id="KW-1185">Reference proteome</keyword>
<feature type="transmembrane region" description="Helical" evidence="5">
    <location>
        <begin position="202"/>
        <end position="225"/>
    </location>
</feature>
<dbReference type="AlphaFoldDB" id="A0A9Q8L6B9"/>
<dbReference type="Gene3D" id="1.20.1250.20">
    <property type="entry name" value="MFS general substrate transporter like domains"/>
    <property type="match status" value="1"/>
</dbReference>
<dbReference type="RefSeq" id="XP_047756031.1">
    <property type="nucleotide sequence ID" value="XM_047900067.1"/>
</dbReference>
<feature type="transmembrane region" description="Helical" evidence="5">
    <location>
        <begin position="442"/>
        <end position="463"/>
    </location>
</feature>
<evidence type="ECO:0000256" key="3">
    <source>
        <dbReference type="ARBA" id="ARBA00022989"/>
    </source>
</evidence>
<reference evidence="6" key="2">
    <citation type="journal article" date="2022" name="Microb. Genom.">
        <title>A chromosome-scale genome assembly of the tomato pathogen Cladosporium fulvum reveals a compartmentalized genome architecture and the presence of a dispensable chromosome.</title>
        <authorList>
            <person name="Zaccaron A.Z."/>
            <person name="Chen L.H."/>
            <person name="Samaras A."/>
            <person name="Stergiopoulos I."/>
        </authorList>
    </citation>
    <scope>NUCLEOTIDE SEQUENCE</scope>
    <source>
        <strain evidence="6">Race5_Kim</strain>
    </source>
</reference>
<feature type="transmembrane region" description="Helical" evidence="5">
    <location>
        <begin position="344"/>
        <end position="366"/>
    </location>
</feature>
<evidence type="ECO:0000256" key="1">
    <source>
        <dbReference type="ARBA" id="ARBA00004141"/>
    </source>
</evidence>
<dbReference type="OMA" id="FFYRFCT"/>
<dbReference type="InterPro" id="IPR036259">
    <property type="entry name" value="MFS_trans_sf"/>
</dbReference>
<dbReference type="OrthoDB" id="194139at2759"/>
<reference evidence="6" key="1">
    <citation type="submission" date="2021-12" db="EMBL/GenBank/DDBJ databases">
        <authorList>
            <person name="Zaccaron A."/>
            <person name="Stergiopoulos I."/>
        </authorList>
    </citation>
    <scope>NUCLEOTIDE SEQUENCE</scope>
    <source>
        <strain evidence="6">Race5_Kim</strain>
    </source>
</reference>